<comment type="caution">
    <text evidence="2">The sequence shown here is derived from an EMBL/GenBank/DDBJ whole genome shotgun (WGS) entry which is preliminary data.</text>
</comment>
<dbReference type="Proteomes" id="UP000701853">
    <property type="component" value="Chromosome 10"/>
</dbReference>
<dbReference type="Pfam" id="PF13456">
    <property type="entry name" value="RVT_3"/>
    <property type="match status" value="1"/>
</dbReference>
<accession>A0A8J5YQX2</accession>
<reference evidence="2 3" key="1">
    <citation type="journal article" date="2021" name="bioRxiv">
        <title>The Gossypium anomalum genome as a resource for cotton improvement and evolutionary analysis of hybrid incompatibility.</title>
        <authorList>
            <person name="Grover C.E."/>
            <person name="Yuan D."/>
            <person name="Arick M.A."/>
            <person name="Miller E.R."/>
            <person name="Hu G."/>
            <person name="Peterson D.G."/>
            <person name="Wendel J.F."/>
            <person name="Udall J.A."/>
        </authorList>
    </citation>
    <scope>NUCLEOTIDE SEQUENCE [LARGE SCALE GENOMIC DNA]</scope>
    <source>
        <strain evidence="2">JFW-Udall</strain>
        <tissue evidence="2">Leaf</tissue>
    </source>
</reference>
<evidence type="ECO:0000313" key="3">
    <source>
        <dbReference type="Proteomes" id="UP000701853"/>
    </source>
</evidence>
<keyword evidence="3" id="KW-1185">Reference proteome</keyword>
<dbReference type="PANTHER" id="PTHR47723:SF19">
    <property type="entry name" value="POLYNUCLEOTIDYL TRANSFERASE, RIBONUCLEASE H-LIKE SUPERFAMILY PROTEIN"/>
    <property type="match status" value="1"/>
</dbReference>
<dbReference type="InterPro" id="IPR002156">
    <property type="entry name" value="RNaseH_domain"/>
</dbReference>
<organism evidence="2 3">
    <name type="scientific">Gossypium anomalum</name>
    <dbReference type="NCBI Taxonomy" id="47600"/>
    <lineage>
        <taxon>Eukaryota</taxon>
        <taxon>Viridiplantae</taxon>
        <taxon>Streptophyta</taxon>
        <taxon>Embryophyta</taxon>
        <taxon>Tracheophyta</taxon>
        <taxon>Spermatophyta</taxon>
        <taxon>Magnoliopsida</taxon>
        <taxon>eudicotyledons</taxon>
        <taxon>Gunneridae</taxon>
        <taxon>Pentapetalae</taxon>
        <taxon>rosids</taxon>
        <taxon>malvids</taxon>
        <taxon>Malvales</taxon>
        <taxon>Malvaceae</taxon>
        <taxon>Malvoideae</taxon>
        <taxon>Gossypium</taxon>
    </lineage>
</organism>
<proteinExistence type="predicted"/>
<dbReference type="GO" id="GO:0004523">
    <property type="term" value="F:RNA-DNA hybrid ribonuclease activity"/>
    <property type="evidence" value="ECO:0007669"/>
    <property type="project" value="InterPro"/>
</dbReference>
<dbReference type="InterPro" id="IPR053151">
    <property type="entry name" value="RNase_H-like"/>
</dbReference>
<dbReference type="AlphaFoldDB" id="A0A8J5YQX2"/>
<gene>
    <name evidence="2" type="ORF">CXB51_025443</name>
</gene>
<evidence type="ECO:0000259" key="1">
    <source>
        <dbReference type="Pfam" id="PF13456"/>
    </source>
</evidence>
<dbReference type="GO" id="GO:0003676">
    <property type="term" value="F:nucleic acid binding"/>
    <property type="evidence" value="ECO:0007669"/>
    <property type="project" value="InterPro"/>
</dbReference>
<feature type="domain" description="RNase H type-1" evidence="1">
    <location>
        <begin position="100"/>
        <end position="192"/>
    </location>
</feature>
<dbReference type="EMBL" id="JAHUZN010000010">
    <property type="protein sequence ID" value="KAG8480775.1"/>
    <property type="molecule type" value="Genomic_DNA"/>
</dbReference>
<sequence>MGSEGALTEWSMLEGRILRIPLATVEHEDMLVWRGEPFGKFSVRSGYKMLLEGSGSPRCLGEVRLTNVVYSVVHFGGKILTKKFLVSKWSPPNNQTIKINFDSTYNPHQFRSALGLVARNDRGEVLVLKLTLNKEVASLFAVEARAYSKAVRLGISMGVEIVEIEGNALTIIKKCHSNAIDKSKIGAYIRDI</sequence>
<evidence type="ECO:0000313" key="2">
    <source>
        <dbReference type="EMBL" id="KAG8480775.1"/>
    </source>
</evidence>
<protein>
    <recommendedName>
        <fullName evidence="1">RNase H type-1 domain-containing protein</fullName>
    </recommendedName>
</protein>
<dbReference type="OrthoDB" id="1002206at2759"/>
<name>A0A8J5YQX2_9ROSI</name>
<dbReference type="PANTHER" id="PTHR47723">
    <property type="entry name" value="OS05G0353850 PROTEIN"/>
    <property type="match status" value="1"/>
</dbReference>